<keyword evidence="2" id="KW-0560">Oxidoreductase</keyword>
<evidence type="ECO:0000259" key="3">
    <source>
        <dbReference type="SMART" id="SM00903"/>
    </source>
</evidence>
<dbReference type="EMBL" id="FNTL01000005">
    <property type="protein sequence ID" value="SEE85591.1"/>
    <property type="molecule type" value="Genomic_DNA"/>
</dbReference>
<dbReference type="InterPro" id="IPR050268">
    <property type="entry name" value="NADH-dep_flavin_reductase"/>
</dbReference>
<evidence type="ECO:0000256" key="1">
    <source>
        <dbReference type="ARBA" id="ARBA00008898"/>
    </source>
</evidence>
<dbReference type="OrthoDB" id="9792858at2"/>
<protein>
    <submittedName>
        <fullName evidence="4">NADH-FMN oxidoreductase RutF, flavin reductase (DIM6/NTAB) family</fullName>
    </submittedName>
</protein>
<dbReference type="Gene3D" id="2.30.110.10">
    <property type="entry name" value="Electron Transport, Fmn-binding Protein, Chain A"/>
    <property type="match status" value="1"/>
</dbReference>
<dbReference type="SUPFAM" id="SSF50475">
    <property type="entry name" value="FMN-binding split barrel"/>
    <property type="match status" value="1"/>
</dbReference>
<evidence type="ECO:0000313" key="5">
    <source>
        <dbReference type="Proteomes" id="UP000183407"/>
    </source>
</evidence>
<evidence type="ECO:0000256" key="2">
    <source>
        <dbReference type="ARBA" id="ARBA00023002"/>
    </source>
</evidence>
<feature type="domain" description="Flavin reductase like" evidence="3">
    <location>
        <begin position="24"/>
        <end position="165"/>
    </location>
</feature>
<proteinExistence type="inferred from homology"/>
<gene>
    <name evidence="4" type="ORF">SAMN04490220_8749</name>
</gene>
<dbReference type="AlphaFoldDB" id="A0A1H5MA97"/>
<reference evidence="5" key="1">
    <citation type="submission" date="2016-10" db="EMBL/GenBank/DDBJ databases">
        <authorList>
            <person name="Varghese N."/>
        </authorList>
    </citation>
    <scope>NUCLEOTIDE SEQUENCE [LARGE SCALE GENOMIC DNA]</scope>
    <source>
        <strain evidence="5">DSM 44719</strain>
    </source>
</reference>
<accession>A0A1H5MA97</accession>
<dbReference type="SMART" id="SM00903">
    <property type="entry name" value="Flavin_Reduct"/>
    <property type="match status" value="1"/>
</dbReference>
<dbReference type="Proteomes" id="UP000183407">
    <property type="component" value="Unassembled WGS sequence"/>
</dbReference>
<evidence type="ECO:0000313" key="4">
    <source>
        <dbReference type="EMBL" id="SEE85591.1"/>
    </source>
</evidence>
<organism evidence="4 5">
    <name type="scientific">Rhodococcus jostii</name>
    <dbReference type="NCBI Taxonomy" id="132919"/>
    <lineage>
        <taxon>Bacteria</taxon>
        <taxon>Bacillati</taxon>
        <taxon>Actinomycetota</taxon>
        <taxon>Actinomycetes</taxon>
        <taxon>Mycobacteriales</taxon>
        <taxon>Nocardiaceae</taxon>
        <taxon>Rhodococcus</taxon>
    </lineage>
</organism>
<dbReference type="PANTHER" id="PTHR30466:SF11">
    <property type="entry name" value="FLAVIN-DEPENDENT MONOOXYGENASE, REDUCTASE SUBUNIT HSAB"/>
    <property type="match status" value="1"/>
</dbReference>
<sequence>MTITTDSTGTSCSASIADAFKDAMASLCSPVTVITAMNEDTPVGATVSAFSSLSLTPPMVTVALDRRSRVLSAITATGRMGVNILGERDQELALNFATGGIDKFAQTPWHPETGLPRLLDVPGWLGCDVARIVGGGDHVIVLGYVVTLEQQHTQTLAYRNRRFGIHTPLPTPVRM</sequence>
<dbReference type="InterPro" id="IPR012349">
    <property type="entry name" value="Split_barrel_FMN-bd"/>
</dbReference>
<dbReference type="GO" id="GO:0042602">
    <property type="term" value="F:riboflavin reductase (NADPH) activity"/>
    <property type="evidence" value="ECO:0007669"/>
    <property type="project" value="TreeGrafter"/>
</dbReference>
<dbReference type="GO" id="GO:0010181">
    <property type="term" value="F:FMN binding"/>
    <property type="evidence" value="ECO:0007669"/>
    <property type="project" value="InterPro"/>
</dbReference>
<dbReference type="Pfam" id="PF01613">
    <property type="entry name" value="Flavin_Reduct"/>
    <property type="match status" value="1"/>
</dbReference>
<comment type="similarity">
    <text evidence="1">Belongs to the non-flavoprotein flavin reductase family.</text>
</comment>
<dbReference type="PANTHER" id="PTHR30466">
    <property type="entry name" value="FLAVIN REDUCTASE"/>
    <property type="match status" value="1"/>
</dbReference>
<name>A0A1H5MA97_RHOJO</name>
<dbReference type="InterPro" id="IPR002563">
    <property type="entry name" value="Flavin_Rdtase-like_dom"/>
</dbReference>
<dbReference type="RefSeq" id="WP_073362611.1">
    <property type="nucleotide sequence ID" value="NZ_FNTL01000005.1"/>
</dbReference>